<gene>
    <name evidence="2" type="ORF">CVO77_09130</name>
</gene>
<keyword evidence="1" id="KW-0732">Signal</keyword>
<feature type="signal peptide" evidence="1">
    <location>
        <begin position="1"/>
        <end position="20"/>
    </location>
</feature>
<dbReference type="InterPro" id="IPR008962">
    <property type="entry name" value="PapD-like_sf"/>
</dbReference>
<name>A0A2S8B862_9SPHN</name>
<evidence type="ECO:0000313" key="2">
    <source>
        <dbReference type="EMBL" id="PQM28595.1"/>
    </source>
</evidence>
<proteinExistence type="predicted"/>
<evidence type="ECO:0008006" key="4">
    <source>
        <dbReference type="Google" id="ProtNLM"/>
    </source>
</evidence>
<evidence type="ECO:0000256" key="1">
    <source>
        <dbReference type="SAM" id="SignalP"/>
    </source>
</evidence>
<accession>A0A2S8B862</accession>
<sequence>MFRKALTAAVAILYATTAQAQATGNLSIDKLWVEFSGEGTNRGDVLIRNDSKDRYYVTITTSEILNPGSAEETRVARADPEAAGLLVTPNRLILDPGVMRAIRIVSLNEAPQQDRIYRVLVSPEVASEAAAAPADKTSTLQIRLMAAYDILVVVRPKGAKPDLHADRSADKIILSNQGGTNILLSEMSACPAQLTEADATKCRHLDSVRLYAGQATTVGLQAPDEKIFLKTRTGPSDDLIQRSF</sequence>
<organism evidence="2 3">
    <name type="scientific">Sphingopyxis lindanitolerans</name>
    <dbReference type="NCBI Taxonomy" id="2054227"/>
    <lineage>
        <taxon>Bacteria</taxon>
        <taxon>Pseudomonadati</taxon>
        <taxon>Pseudomonadota</taxon>
        <taxon>Alphaproteobacteria</taxon>
        <taxon>Sphingomonadales</taxon>
        <taxon>Sphingomonadaceae</taxon>
        <taxon>Sphingopyxis</taxon>
    </lineage>
</organism>
<reference evidence="3" key="1">
    <citation type="submission" date="2017-11" db="EMBL/GenBank/DDBJ databases">
        <title>The complete genome sequence of Sphingopyxis pomeranensis sp. nov. strain WS5A3p.</title>
        <authorList>
            <person name="Kaminski M.A."/>
        </authorList>
    </citation>
    <scope>NUCLEOTIDE SEQUENCE [LARGE SCALE GENOMIC DNA]</scope>
    <source>
        <strain evidence="3">WS5A3p</strain>
    </source>
</reference>
<keyword evidence="3" id="KW-1185">Reference proteome</keyword>
<comment type="caution">
    <text evidence="2">The sequence shown here is derived from an EMBL/GenBank/DDBJ whole genome shotgun (WGS) entry which is preliminary data.</text>
</comment>
<dbReference type="SUPFAM" id="SSF49354">
    <property type="entry name" value="PapD-like"/>
    <property type="match status" value="1"/>
</dbReference>
<dbReference type="RefSeq" id="WP_105998764.1">
    <property type="nucleotide sequence ID" value="NZ_CM009578.1"/>
</dbReference>
<dbReference type="InterPro" id="IPR013783">
    <property type="entry name" value="Ig-like_fold"/>
</dbReference>
<dbReference type="Proteomes" id="UP000238954">
    <property type="component" value="Chromosome"/>
</dbReference>
<dbReference type="Gene3D" id="2.60.40.10">
    <property type="entry name" value="Immunoglobulins"/>
    <property type="match status" value="1"/>
</dbReference>
<dbReference type="OrthoDB" id="7630309at2"/>
<dbReference type="EMBL" id="PHFW01000002">
    <property type="protein sequence ID" value="PQM28595.1"/>
    <property type="molecule type" value="Genomic_DNA"/>
</dbReference>
<dbReference type="AlphaFoldDB" id="A0A2S8B862"/>
<evidence type="ECO:0000313" key="3">
    <source>
        <dbReference type="Proteomes" id="UP000238954"/>
    </source>
</evidence>
<feature type="chain" id="PRO_5015603093" description="Pili assembly chaperone N-terminal domain-containing protein" evidence="1">
    <location>
        <begin position="21"/>
        <end position="244"/>
    </location>
</feature>
<protein>
    <recommendedName>
        <fullName evidence="4">Pili assembly chaperone N-terminal domain-containing protein</fullName>
    </recommendedName>
</protein>